<keyword evidence="4 12" id="KW-0050">Antiport</keyword>
<dbReference type="InterPro" id="IPR012336">
    <property type="entry name" value="Thioredoxin-like_fold"/>
</dbReference>
<evidence type="ECO:0000256" key="13">
    <source>
        <dbReference type="SAM" id="MobiDB-lite"/>
    </source>
</evidence>
<feature type="transmembrane region" description="Helical" evidence="12">
    <location>
        <begin position="216"/>
        <end position="249"/>
    </location>
</feature>
<keyword evidence="8 12" id="KW-0915">Sodium</keyword>
<evidence type="ECO:0000313" key="16">
    <source>
        <dbReference type="Proteomes" id="UP001596380"/>
    </source>
</evidence>
<evidence type="ECO:0000313" key="15">
    <source>
        <dbReference type="EMBL" id="MFC6878215.1"/>
    </source>
</evidence>
<evidence type="ECO:0000256" key="1">
    <source>
        <dbReference type="ARBA" id="ARBA00004429"/>
    </source>
</evidence>
<evidence type="ECO:0000256" key="9">
    <source>
        <dbReference type="ARBA" id="ARBA00023065"/>
    </source>
</evidence>
<keyword evidence="6 12" id="KW-0812">Transmembrane</keyword>
<feature type="transmembrane region" description="Helical" evidence="12">
    <location>
        <begin position="164"/>
        <end position="184"/>
    </location>
</feature>
<dbReference type="Gene3D" id="3.40.30.10">
    <property type="entry name" value="Glutaredoxin"/>
    <property type="match status" value="1"/>
</dbReference>
<dbReference type="PANTHER" id="PTHR30341:SF0">
    <property type="entry name" value="NA(+)_H(+) ANTIPORTER NHAA"/>
    <property type="match status" value="1"/>
</dbReference>
<comment type="subcellular location">
    <subcellularLocation>
        <location evidence="1">Cell inner membrane</location>
        <topology evidence="1">Multi-pass membrane protein</topology>
    </subcellularLocation>
    <subcellularLocation>
        <location evidence="12">Cell membrane</location>
        <topology evidence="12">Multi-pass membrane protein</topology>
    </subcellularLocation>
</comment>
<accession>A0ABW2CAN9</accession>
<dbReference type="PROSITE" id="PS51352">
    <property type="entry name" value="THIOREDOXIN_2"/>
    <property type="match status" value="1"/>
</dbReference>
<feature type="transmembrane region" description="Helical" evidence="12">
    <location>
        <begin position="72"/>
        <end position="91"/>
    </location>
</feature>
<dbReference type="Gene3D" id="1.20.1530.10">
    <property type="entry name" value="Na+/H+ antiporter like domain"/>
    <property type="match status" value="1"/>
</dbReference>
<comment type="similarity">
    <text evidence="12">Belongs to the NhaA Na(+)/H(+) (TC 2.A.33) antiporter family.</text>
</comment>
<keyword evidence="5 12" id="KW-1003">Cell membrane</keyword>
<evidence type="ECO:0000256" key="11">
    <source>
        <dbReference type="ARBA" id="ARBA00023201"/>
    </source>
</evidence>
<comment type="caution">
    <text evidence="15">The sequence shown here is derived from an EMBL/GenBank/DDBJ whole genome shotgun (WGS) entry which is preliminary data.</text>
</comment>
<dbReference type="Pfam" id="PF13462">
    <property type="entry name" value="Thioredoxin_4"/>
    <property type="match status" value="1"/>
</dbReference>
<feature type="transmembrane region" description="Helical" evidence="12">
    <location>
        <begin position="131"/>
        <end position="152"/>
    </location>
</feature>
<keyword evidence="16" id="KW-1185">Reference proteome</keyword>
<evidence type="ECO:0000256" key="3">
    <source>
        <dbReference type="ARBA" id="ARBA00022448"/>
    </source>
</evidence>
<feature type="domain" description="Thioredoxin" evidence="14">
    <location>
        <begin position="433"/>
        <end position="611"/>
    </location>
</feature>
<evidence type="ECO:0000256" key="8">
    <source>
        <dbReference type="ARBA" id="ARBA00023053"/>
    </source>
</evidence>
<dbReference type="NCBIfam" id="TIGR00773">
    <property type="entry name" value="NhaA"/>
    <property type="match status" value="1"/>
</dbReference>
<proteinExistence type="inferred from homology"/>
<feature type="transmembrane region" description="Helical" evidence="12">
    <location>
        <begin position="404"/>
        <end position="425"/>
    </location>
</feature>
<evidence type="ECO:0000256" key="10">
    <source>
        <dbReference type="ARBA" id="ARBA00023136"/>
    </source>
</evidence>
<comment type="catalytic activity">
    <reaction evidence="12">
        <text>Na(+)(in) + 2 H(+)(out) = Na(+)(out) + 2 H(+)(in)</text>
        <dbReference type="Rhea" id="RHEA:29251"/>
        <dbReference type="ChEBI" id="CHEBI:15378"/>
        <dbReference type="ChEBI" id="CHEBI:29101"/>
    </reaction>
</comment>
<comment type="similarity">
    <text evidence="2">In the N-terminal section; belongs to the NhaA Na(+)/H(+) (TC 2.A.33) antiporter family.</text>
</comment>
<sequence>MTERSVAGRSVPEGLRAFLATESGSTSVLLAATVAGLVWANLPFGDSYDAFWRTALAVRLGDGGFSLDLKDWVNDGLMTLFFFVVGLEISREIRVGQLRDRRVVAVPFVAALGGMVLPAAVYALVNAGGPGGAGWGVPMASDTAFVLGLLAVIGTRCPEPLRAFLLTLAVVDDVGAILVVAVFYTDDLSVPALLLALALFAAIAASRWLRLWRPPAYVLLGLAVWGAVLESGIHPTLAGIVLGATVVVYAPRDAQFLRAGELVQALSREPSPELAREATRSVQQTVSINERLQLRLHPWTSYVIVPIFALANAGVVLDGRTLREAATSRVTLGIVLGLLAGKFAGIALGTWLPLRLNWGVLPGNLVWGQLLGGAAVSGIGFTVSLFITDLAFADDPGLQSQAKIGIICGSLLAAGLGWLVFRLAWDRGAACAPPDAEPVPEAERAPLPPPSPDDHAVGPPDAAVTLVEYGDFECPYCGRAYWVLDDLLERYGGSVRFVFRHFPLREVHPHAVPAAVVSEAASDHGLFWEMYGTLFGNQLALTDADLTGYAASLGVNPWEDLERHRARVNADREGGERAGVGATPTFFINGNLYEGPYDLESFAAAIDAALDDATTEGDT</sequence>
<dbReference type="InterPro" id="IPR023171">
    <property type="entry name" value="Na/H_antiporter_dom_sf"/>
</dbReference>
<evidence type="ECO:0000256" key="2">
    <source>
        <dbReference type="ARBA" id="ARBA00007006"/>
    </source>
</evidence>
<dbReference type="EMBL" id="JBHSXS010000001">
    <property type="protein sequence ID" value="MFC6878215.1"/>
    <property type="molecule type" value="Genomic_DNA"/>
</dbReference>
<dbReference type="Proteomes" id="UP001596380">
    <property type="component" value="Unassembled WGS sequence"/>
</dbReference>
<feature type="transmembrane region" description="Helical" evidence="12">
    <location>
        <begin position="366"/>
        <end position="392"/>
    </location>
</feature>
<organism evidence="15 16">
    <name type="scientific">Actinomadura yumaensis</name>
    <dbReference type="NCBI Taxonomy" id="111807"/>
    <lineage>
        <taxon>Bacteria</taxon>
        <taxon>Bacillati</taxon>
        <taxon>Actinomycetota</taxon>
        <taxon>Actinomycetes</taxon>
        <taxon>Streptosporangiales</taxon>
        <taxon>Thermomonosporaceae</taxon>
        <taxon>Actinomadura</taxon>
    </lineage>
</organism>
<keyword evidence="10 12" id="KW-0472">Membrane</keyword>
<keyword evidence="9 12" id="KW-0406">Ion transport</keyword>
<dbReference type="Pfam" id="PF06965">
    <property type="entry name" value="Na_H_antiport_1"/>
    <property type="match status" value="1"/>
</dbReference>
<reference evidence="16" key="1">
    <citation type="journal article" date="2019" name="Int. J. Syst. Evol. Microbiol.">
        <title>The Global Catalogue of Microorganisms (GCM) 10K type strain sequencing project: providing services to taxonomists for standard genome sequencing and annotation.</title>
        <authorList>
            <consortium name="The Broad Institute Genomics Platform"/>
            <consortium name="The Broad Institute Genome Sequencing Center for Infectious Disease"/>
            <person name="Wu L."/>
            <person name="Ma J."/>
        </authorList>
    </citation>
    <scope>NUCLEOTIDE SEQUENCE [LARGE SCALE GENOMIC DNA]</scope>
    <source>
        <strain evidence="16">JCM 3369</strain>
    </source>
</reference>
<evidence type="ECO:0000256" key="7">
    <source>
        <dbReference type="ARBA" id="ARBA00022989"/>
    </source>
</evidence>
<dbReference type="InterPro" id="IPR004670">
    <property type="entry name" value="NhaA"/>
</dbReference>
<protein>
    <recommendedName>
        <fullName evidence="12">Na(+)/H(+) antiporter NhaA</fullName>
    </recommendedName>
    <alternativeName>
        <fullName evidence="12">Sodium/proton antiporter NhaA</fullName>
    </alternativeName>
</protein>
<dbReference type="RefSeq" id="WP_309239519.1">
    <property type="nucleotide sequence ID" value="NZ_JBHSXS010000001.1"/>
</dbReference>
<dbReference type="InterPro" id="IPR036249">
    <property type="entry name" value="Thioredoxin-like_sf"/>
</dbReference>
<evidence type="ECO:0000256" key="4">
    <source>
        <dbReference type="ARBA" id="ARBA00022449"/>
    </source>
</evidence>
<evidence type="ECO:0000256" key="12">
    <source>
        <dbReference type="HAMAP-Rule" id="MF_01844"/>
    </source>
</evidence>
<dbReference type="InterPro" id="IPR013766">
    <property type="entry name" value="Thioredoxin_domain"/>
</dbReference>
<feature type="transmembrane region" description="Helical" evidence="12">
    <location>
        <begin position="103"/>
        <end position="125"/>
    </location>
</feature>
<comment type="function">
    <text evidence="12">Na(+)/H(+) antiporter that extrudes sodium in exchange for external protons.</text>
</comment>
<feature type="transmembrane region" description="Helical" evidence="12">
    <location>
        <begin position="190"/>
        <end position="209"/>
    </location>
</feature>
<evidence type="ECO:0000256" key="5">
    <source>
        <dbReference type="ARBA" id="ARBA00022475"/>
    </source>
</evidence>
<name>A0ABW2CAN9_9ACTN</name>
<keyword evidence="11 12" id="KW-0739">Sodium transport</keyword>
<feature type="transmembrane region" description="Helical" evidence="12">
    <location>
        <begin position="299"/>
        <end position="318"/>
    </location>
</feature>
<dbReference type="HAMAP" id="MF_01844">
    <property type="entry name" value="NhaA"/>
    <property type="match status" value="1"/>
</dbReference>
<evidence type="ECO:0000256" key="6">
    <source>
        <dbReference type="ARBA" id="ARBA00022692"/>
    </source>
</evidence>
<feature type="transmembrane region" description="Helical" evidence="12">
    <location>
        <begin position="330"/>
        <end position="354"/>
    </location>
</feature>
<dbReference type="SUPFAM" id="SSF52833">
    <property type="entry name" value="Thioredoxin-like"/>
    <property type="match status" value="1"/>
</dbReference>
<keyword evidence="3 12" id="KW-0813">Transport</keyword>
<dbReference type="PANTHER" id="PTHR30341">
    <property type="entry name" value="SODIUM ION/PROTON ANTIPORTER NHAA-RELATED"/>
    <property type="match status" value="1"/>
</dbReference>
<evidence type="ECO:0000259" key="14">
    <source>
        <dbReference type="PROSITE" id="PS51352"/>
    </source>
</evidence>
<keyword evidence="7 12" id="KW-1133">Transmembrane helix</keyword>
<feature type="region of interest" description="Disordered" evidence="13">
    <location>
        <begin position="434"/>
        <end position="458"/>
    </location>
</feature>
<gene>
    <name evidence="12 15" type="primary">nhaA</name>
    <name evidence="15" type="ORF">ACFQKB_00400</name>
</gene>